<dbReference type="Proteomes" id="UP000003781">
    <property type="component" value="Unassembled WGS sequence"/>
</dbReference>
<accession>A3ITT2</accession>
<dbReference type="eggNOG" id="COG4118">
    <property type="taxonomic scope" value="Bacteria"/>
</dbReference>
<organism evidence="1 2">
    <name type="scientific">Crocosphaera chwakensis CCY0110</name>
    <dbReference type="NCBI Taxonomy" id="391612"/>
    <lineage>
        <taxon>Bacteria</taxon>
        <taxon>Bacillati</taxon>
        <taxon>Cyanobacteriota</taxon>
        <taxon>Cyanophyceae</taxon>
        <taxon>Oscillatoriophycideae</taxon>
        <taxon>Chroococcales</taxon>
        <taxon>Aphanothecaceae</taxon>
        <taxon>Crocosphaera</taxon>
        <taxon>Crocosphaera chwakensis</taxon>
    </lineage>
</organism>
<gene>
    <name evidence="1" type="ORF">CY0110_06094</name>
</gene>
<dbReference type="OrthoDB" id="9800503at2"/>
<comment type="caution">
    <text evidence="1">The sequence shown here is derived from an EMBL/GenBank/DDBJ whole genome shotgun (WGS) entry which is preliminary data.</text>
</comment>
<evidence type="ECO:0000313" key="2">
    <source>
        <dbReference type="Proteomes" id="UP000003781"/>
    </source>
</evidence>
<reference evidence="1 2" key="1">
    <citation type="submission" date="2007-03" db="EMBL/GenBank/DDBJ databases">
        <authorList>
            <person name="Stal L."/>
            <person name="Ferriera S."/>
            <person name="Johnson J."/>
            <person name="Kravitz S."/>
            <person name="Beeson K."/>
            <person name="Sutton G."/>
            <person name="Rogers Y.-H."/>
            <person name="Friedman R."/>
            <person name="Frazier M."/>
            <person name="Venter J.C."/>
        </authorList>
    </citation>
    <scope>NUCLEOTIDE SEQUENCE [LARGE SCALE GENOMIC DNA]</scope>
    <source>
        <strain evidence="1 2">CCY0110</strain>
    </source>
</reference>
<sequence length="83" mass="9478">MKLKVNEEGVLIPKALLGDSQEVEIIQQEETIILKIKKQSTNYKLQSNLESRKPGYWKGKVKIADDFDILPDNIQNSFMGLSE</sequence>
<dbReference type="EMBL" id="AAXW01000030">
    <property type="protein sequence ID" value="EAZ90148.1"/>
    <property type="molecule type" value="Genomic_DNA"/>
</dbReference>
<protein>
    <submittedName>
        <fullName evidence="1">Uncharacterized protein</fullName>
    </submittedName>
</protein>
<name>A3ITT2_9CHRO</name>
<evidence type="ECO:0000313" key="1">
    <source>
        <dbReference type="EMBL" id="EAZ90148.1"/>
    </source>
</evidence>
<proteinExistence type="predicted"/>
<dbReference type="AlphaFoldDB" id="A3ITT2"/>
<dbReference type="RefSeq" id="WP_008276789.1">
    <property type="nucleotide sequence ID" value="NZ_AAXW01000030.1"/>
</dbReference>
<keyword evidence="2" id="KW-1185">Reference proteome</keyword>